<evidence type="ECO:0000313" key="10">
    <source>
        <dbReference type="Proteomes" id="UP000799302"/>
    </source>
</evidence>
<evidence type="ECO:0000256" key="6">
    <source>
        <dbReference type="ARBA" id="ARBA00023235"/>
    </source>
</evidence>
<dbReference type="GO" id="GO:0009052">
    <property type="term" value="P:pentose-phosphate shunt, non-oxidative branch"/>
    <property type="evidence" value="ECO:0007669"/>
    <property type="project" value="InterPro"/>
</dbReference>
<dbReference type="CDD" id="cd01398">
    <property type="entry name" value="RPI_A"/>
    <property type="match status" value="1"/>
</dbReference>
<evidence type="ECO:0000256" key="8">
    <source>
        <dbReference type="ARBA" id="ARBA00032273"/>
    </source>
</evidence>
<dbReference type="GO" id="GO:0006014">
    <property type="term" value="P:D-ribose metabolic process"/>
    <property type="evidence" value="ECO:0007669"/>
    <property type="project" value="TreeGrafter"/>
</dbReference>
<dbReference type="UniPathway" id="UPA00115">
    <property type="reaction ID" value="UER00412"/>
</dbReference>
<dbReference type="Gene3D" id="3.30.70.260">
    <property type="match status" value="1"/>
</dbReference>
<evidence type="ECO:0000256" key="5">
    <source>
        <dbReference type="ARBA" id="ARBA00019150"/>
    </source>
</evidence>
<comment type="similarity">
    <text evidence="3">Belongs to the ribose 5-phosphate isomerase family.</text>
</comment>
<proteinExistence type="inferred from homology"/>
<evidence type="ECO:0000256" key="3">
    <source>
        <dbReference type="ARBA" id="ARBA00008088"/>
    </source>
</evidence>
<reference evidence="9" key="1">
    <citation type="journal article" date="2020" name="Stud. Mycol.">
        <title>101 Dothideomycetes genomes: a test case for predicting lifestyles and emergence of pathogens.</title>
        <authorList>
            <person name="Haridas S."/>
            <person name="Albert R."/>
            <person name="Binder M."/>
            <person name="Bloem J."/>
            <person name="Labutti K."/>
            <person name="Salamov A."/>
            <person name="Andreopoulos B."/>
            <person name="Baker S."/>
            <person name="Barry K."/>
            <person name="Bills G."/>
            <person name="Bluhm B."/>
            <person name="Cannon C."/>
            <person name="Castanera R."/>
            <person name="Culley D."/>
            <person name="Daum C."/>
            <person name="Ezra D."/>
            <person name="Gonzalez J."/>
            <person name="Henrissat B."/>
            <person name="Kuo A."/>
            <person name="Liang C."/>
            <person name="Lipzen A."/>
            <person name="Lutzoni F."/>
            <person name="Magnuson J."/>
            <person name="Mondo S."/>
            <person name="Nolan M."/>
            <person name="Ohm R."/>
            <person name="Pangilinan J."/>
            <person name="Park H.-J."/>
            <person name="Ramirez L."/>
            <person name="Alfaro M."/>
            <person name="Sun H."/>
            <person name="Tritt A."/>
            <person name="Yoshinaga Y."/>
            <person name="Zwiers L.-H."/>
            <person name="Turgeon B."/>
            <person name="Goodwin S."/>
            <person name="Spatafora J."/>
            <person name="Crous P."/>
            <person name="Grigoriev I."/>
        </authorList>
    </citation>
    <scope>NUCLEOTIDE SEQUENCE</scope>
    <source>
        <strain evidence="9">CBS 115976</strain>
    </source>
</reference>
<sequence>MSSSVEKAKKLAAQQAVADHFSRSFTYVGIGSGSTIKYVVEAIAHLLKGTSSETIPAPSLNAEAKSINQRRPSLDYGIAFIPTGYQSRQEILENGLTPVLFDQLPDDVTLDVAFDGADEVDDDLNCIKGGGACLFQEKLVAQRARKFVCVADYRKAQPRLLTEWPSIPIEVAPIAAPSVIKALRALGSIEPALRLNPLAKSGPLKTDQDFYIIDAPFGQPLLTKSDMEASGESIGTSVDGKWEVVKLAKAIRNITGVLEVGLFCGYDGIEAEELKEAKGKGQRPVAVYFGLQDGSVMTRVRKGGVPGMKSIA</sequence>
<dbReference type="EMBL" id="MU004247">
    <property type="protein sequence ID" value="KAF2663169.1"/>
    <property type="molecule type" value="Genomic_DNA"/>
</dbReference>
<dbReference type="EC" id="5.3.1.6" evidence="4"/>
<evidence type="ECO:0000256" key="2">
    <source>
        <dbReference type="ARBA" id="ARBA00004988"/>
    </source>
</evidence>
<dbReference type="InterPro" id="IPR004788">
    <property type="entry name" value="Ribose5P_isomerase_type_A"/>
</dbReference>
<accession>A0A6A6TSX7</accession>
<protein>
    <recommendedName>
        <fullName evidence="5">Ribose-5-phosphate isomerase</fullName>
        <ecNumber evidence="4">5.3.1.6</ecNumber>
    </recommendedName>
    <alternativeName>
        <fullName evidence="8">D-ribose-5-phosphate ketol-isomerase</fullName>
    </alternativeName>
    <alternativeName>
        <fullName evidence="7">Phosphoriboisomerase</fullName>
    </alternativeName>
</protein>
<dbReference type="PANTHER" id="PTHR11934">
    <property type="entry name" value="RIBOSE-5-PHOSPHATE ISOMERASE"/>
    <property type="match status" value="1"/>
</dbReference>
<dbReference type="SUPFAM" id="SSF75445">
    <property type="entry name" value="D-ribose-5-phosphate isomerase (RpiA), lid domain"/>
    <property type="match status" value="1"/>
</dbReference>
<dbReference type="InterPro" id="IPR037171">
    <property type="entry name" value="NagB/RpiA_transferase-like"/>
</dbReference>
<evidence type="ECO:0000256" key="7">
    <source>
        <dbReference type="ARBA" id="ARBA00029734"/>
    </source>
</evidence>
<dbReference type="GO" id="GO:0005737">
    <property type="term" value="C:cytoplasm"/>
    <property type="evidence" value="ECO:0007669"/>
    <property type="project" value="TreeGrafter"/>
</dbReference>
<name>A0A6A6TSX7_9PEZI</name>
<dbReference type="OrthoDB" id="1555531at2759"/>
<organism evidence="9 10">
    <name type="scientific">Microthyrium microscopicum</name>
    <dbReference type="NCBI Taxonomy" id="703497"/>
    <lineage>
        <taxon>Eukaryota</taxon>
        <taxon>Fungi</taxon>
        <taxon>Dikarya</taxon>
        <taxon>Ascomycota</taxon>
        <taxon>Pezizomycotina</taxon>
        <taxon>Dothideomycetes</taxon>
        <taxon>Dothideomycetes incertae sedis</taxon>
        <taxon>Microthyriales</taxon>
        <taxon>Microthyriaceae</taxon>
        <taxon>Microthyrium</taxon>
    </lineage>
</organism>
<evidence type="ECO:0000256" key="4">
    <source>
        <dbReference type="ARBA" id="ARBA00011959"/>
    </source>
</evidence>
<comment type="catalytic activity">
    <reaction evidence="1">
        <text>aldehydo-D-ribose 5-phosphate = D-ribulose 5-phosphate</text>
        <dbReference type="Rhea" id="RHEA:14657"/>
        <dbReference type="ChEBI" id="CHEBI:58121"/>
        <dbReference type="ChEBI" id="CHEBI:58273"/>
        <dbReference type="EC" id="5.3.1.6"/>
    </reaction>
</comment>
<keyword evidence="10" id="KW-1185">Reference proteome</keyword>
<evidence type="ECO:0000313" key="9">
    <source>
        <dbReference type="EMBL" id="KAF2663169.1"/>
    </source>
</evidence>
<dbReference type="Proteomes" id="UP000799302">
    <property type="component" value="Unassembled WGS sequence"/>
</dbReference>
<dbReference type="GO" id="GO:0004751">
    <property type="term" value="F:ribose-5-phosphate isomerase activity"/>
    <property type="evidence" value="ECO:0007669"/>
    <property type="project" value="UniProtKB-EC"/>
</dbReference>
<dbReference type="Pfam" id="PF06026">
    <property type="entry name" value="Rib_5-P_isom_A"/>
    <property type="match status" value="1"/>
</dbReference>
<dbReference type="AlphaFoldDB" id="A0A6A6TSX7"/>
<dbReference type="SUPFAM" id="SSF100950">
    <property type="entry name" value="NagB/RpiA/CoA transferase-like"/>
    <property type="match status" value="1"/>
</dbReference>
<dbReference type="Gene3D" id="3.40.50.1360">
    <property type="match status" value="1"/>
</dbReference>
<dbReference type="PANTHER" id="PTHR11934:SF0">
    <property type="entry name" value="RIBOSE-5-PHOSPHATE ISOMERASE"/>
    <property type="match status" value="1"/>
</dbReference>
<evidence type="ECO:0000256" key="1">
    <source>
        <dbReference type="ARBA" id="ARBA00001713"/>
    </source>
</evidence>
<comment type="pathway">
    <text evidence="2">Carbohydrate degradation; pentose phosphate pathway; D-ribose 5-phosphate from D-ribulose 5-phosphate (non-oxidative stage): step 1/1.</text>
</comment>
<keyword evidence="6 9" id="KW-0413">Isomerase</keyword>
<gene>
    <name evidence="9" type="ORF">BT63DRAFT_461547</name>
</gene>